<comment type="caution">
    <text evidence="1">The sequence shown here is derived from an EMBL/GenBank/DDBJ whole genome shotgun (WGS) entry which is preliminary data.</text>
</comment>
<reference evidence="1 2" key="1">
    <citation type="journal article" date="2019" name="Appl. Environ. Microbiol.">
        <title>Population genetics and characterization of Campylobacter jejuni isolates in western jackdaws and game birds in Finland.</title>
        <authorList>
            <person name="Kovanen S."/>
            <person name="Rossi M."/>
            <person name="Pohja-Mykra M."/>
            <person name="Nieminen T."/>
            <person name="Raunio-Saarnisto M."/>
            <person name="Sauvala M."/>
            <person name="Fredriksson-Ahomaa M."/>
            <person name="Hanninen M.L."/>
            <person name="Kivisto R."/>
        </authorList>
    </citation>
    <scope>NUCLEOTIDE SEQUENCE [LARGE SCALE GENOMIC DNA]</scope>
    <source>
        <strain evidence="1 2">CB313</strain>
    </source>
</reference>
<evidence type="ECO:0000313" key="1">
    <source>
        <dbReference type="EMBL" id="RTJ78203.1"/>
    </source>
</evidence>
<sequence length="147" mass="16522">MKKLGLALAALVALNVSAFAGVITIHDSNLVKVSGGDDAYAKMVLEDAKEEMKNQFNTDNLEIYAIESIKKDDPEHYNVIQRGVFKVMKQKIAKGKIIYYNEFLVVDRKTNWAAEWNIECVKGDKYTKSNDKVSCDGGAADKFYNFK</sequence>
<proteinExistence type="predicted"/>
<dbReference type="Proteomes" id="UP000288507">
    <property type="component" value="Unassembled WGS sequence"/>
</dbReference>
<dbReference type="AlphaFoldDB" id="A0A430WJT2"/>
<accession>A0A430WJT2</accession>
<gene>
    <name evidence="1" type="ORF">C3H57_09210</name>
</gene>
<organism evidence="1 2">
    <name type="scientific">Campylobacter jejuni</name>
    <dbReference type="NCBI Taxonomy" id="197"/>
    <lineage>
        <taxon>Bacteria</taxon>
        <taxon>Pseudomonadati</taxon>
        <taxon>Campylobacterota</taxon>
        <taxon>Epsilonproteobacteria</taxon>
        <taxon>Campylobacterales</taxon>
        <taxon>Campylobacteraceae</taxon>
        <taxon>Campylobacter</taxon>
    </lineage>
</organism>
<name>A0A430WJT2_CAMJU</name>
<dbReference type="RefSeq" id="WP_126211313.1">
    <property type="nucleotide sequence ID" value="NZ_PQZM01000007.1"/>
</dbReference>
<dbReference type="EMBL" id="PRBV01000017">
    <property type="protein sequence ID" value="RTJ78203.1"/>
    <property type="molecule type" value="Genomic_DNA"/>
</dbReference>
<evidence type="ECO:0000313" key="2">
    <source>
        <dbReference type="Proteomes" id="UP000288507"/>
    </source>
</evidence>
<protein>
    <submittedName>
        <fullName evidence="1">Uncharacterized protein</fullName>
    </submittedName>
</protein>